<evidence type="ECO:0000256" key="2">
    <source>
        <dbReference type="ARBA" id="ARBA00022692"/>
    </source>
</evidence>
<reference evidence="6" key="1">
    <citation type="submission" date="2020-07" db="EMBL/GenBank/DDBJ databases">
        <title>Genome sequence and genetic diversity analysis of an under-domesticated orphan crop, white fonio (Digitaria exilis).</title>
        <authorList>
            <person name="Bennetzen J.L."/>
            <person name="Chen S."/>
            <person name="Ma X."/>
            <person name="Wang X."/>
            <person name="Yssel A.E.J."/>
            <person name="Chaluvadi S.R."/>
            <person name="Johnson M."/>
            <person name="Gangashetty P."/>
            <person name="Hamidou F."/>
            <person name="Sanogo M.D."/>
            <person name="Zwaenepoel A."/>
            <person name="Wallace J."/>
            <person name="Van De Peer Y."/>
            <person name="Van Deynze A."/>
        </authorList>
    </citation>
    <scope>NUCLEOTIDE SEQUENCE</scope>
    <source>
        <tissue evidence="6">Leaves</tissue>
    </source>
</reference>
<dbReference type="PANTHER" id="PTHR15907">
    <property type="entry name" value="DUF614 FAMILY PROTEIN-RELATED"/>
    <property type="match status" value="1"/>
</dbReference>
<name>A0A835BB36_9POAL</name>
<keyword evidence="2" id="KW-0812">Transmembrane</keyword>
<evidence type="ECO:0000256" key="1">
    <source>
        <dbReference type="ARBA" id="ARBA00004370"/>
    </source>
</evidence>
<evidence type="ECO:0000313" key="7">
    <source>
        <dbReference type="Proteomes" id="UP000636709"/>
    </source>
</evidence>
<evidence type="ECO:0000256" key="5">
    <source>
        <dbReference type="SAM" id="SignalP"/>
    </source>
</evidence>
<dbReference type="Pfam" id="PF04749">
    <property type="entry name" value="PLAC8"/>
    <property type="match status" value="1"/>
</dbReference>
<dbReference type="NCBIfam" id="TIGR01571">
    <property type="entry name" value="A_thal_Cys_rich"/>
    <property type="match status" value="1"/>
</dbReference>
<evidence type="ECO:0000256" key="4">
    <source>
        <dbReference type="ARBA" id="ARBA00023136"/>
    </source>
</evidence>
<dbReference type="InterPro" id="IPR006461">
    <property type="entry name" value="PLAC_motif_containing"/>
</dbReference>
<keyword evidence="4" id="KW-0472">Membrane</keyword>
<comment type="caution">
    <text evidence="6">The sequence shown here is derived from an EMBL/GenBank/DDBJ whole genome shotgun (WGS) entry which is preliminary data.</text>
</comment>
<sequence>MLKKRQSRPLARSLLWWCCVGSFVLVRGRCAAAACGDVPTTTTMYPNAAEGAAPAATGVPTSGGYYDGVQGATPVAPWSTGLFDCFDDVGNCCVTFLFPCVTFGQIAEIADRGSTSCGASAALYTLIAVLSGFQSIYSCFYRSKLRAQYGVEERPCPDCRVHFFCEWCALCQEYRELNNRGFDMTIGTYY</sequence>
<feature type="chain" id="PRO_5032928790" evidence="5">
    <location>
        <begin position="34"/>
        <end position="190"/>
    </location>
</feature>
<dbReference type="OrthoDB" id="1045822at2759"/>
<feature type="signal peptide" evidence="5">
    <location>
        <begin position="1"/>
        <end position="33"/>
    </location>
</feature>
<comment type="subcellular location">
    <subcellularLocation>
        <location evidence="1">Membrane</location>
    </subcellularLocation>
</comment>
<accession>A0A835BB36</accession>
<evidence type="ECO:0000313" key="6">
    <source>
        <dbReference type="EMBL" id="KAF8693575.1"/>
    </source>
</evidence>
<dbReference type="EMBL" id="JACEFO010001924">
    <property type="protein sequence ID" value="KAF8693575.1"/>
    <property type="molecule type" value="Genomic_DNA"/>
</dbReference>
<proteinExistence type="predicted"/>
<evidence type="ECO:0000256" key="3">
    <source>
        <dbReference type="ARBA" id="ARBA00022989"/>
    </source>
</evidence>
<dbReference type="AlphaFoldDB" id="A0A835BB36"/>
<keyword evidence="7" id="KW-1185">Reference proteome</keyword>
<dbReference type="Proteomes" id="UP000636709">
    <property type="component" value="Unassembled WGS sequence"/>
</dbReference>
<dbReference type="GO" id="GO:0016020">
    <property type="term" value="C:membrane"/>
    <property type="evidence" value="ECO:0007669"/>
    <property type="project" value="UniProtKB-SubCell"/>
</dbReference>
<keyword evidence="3" id="KW-1133">Transmembrane helix</keyword>
<gene>
    <name evidence="6" type="ORF">HU200_038978</name>
</gene>
<organism evidence="6 7">
    <name type="scientific">Digitaria exilis</name>
    <dbReference type="NCBI Taxonomy" id="1010633"/>
    <lineage>
        <taxon>Eukaryota</taxon>
        <taxon>Viridiplantae</taxon>
        <taxon>Streptophyta</taxon>
        <taxon>Embryophyta</taxon>
        <taxon>Tracheophyta</taxon>
        <taxon>Spermatophyta</taxon>
        <taxon>Magnoliopsida</taxon>
        <taxon>Liliopsida</taxon>
        <taxon>Poales</taxon>
        <taxon>Poaceae</taxon>
        <taxon>PACMAD clade</taxon>
        <taxon>Panicoideae</taxon>
        <taxon>Panicodae</taxon>
        <taxon>Paniceae</taxon>
        <taxon>Anthephorinae</taxon>
        <taxon>Digitaria</taxon>
    </lineage>
</organism>
<protein>
    <submittedName>
        <fullName evidence="6">Uncharacterized protein</fullName>
    </submittedName>
</protein>
<keyword evidence="5" id="KW-0732">Signal</keyword>